<sequence length="192" mass="20738">MGYIRSFLPWIAVAVLTGTVDLRWAVLTGLVLAAGLVVAQRRAGRGWDALVIECSAVVFFAAYTVAAFAAPDSPALAHYGSPLSSLWLAATAWGSLALGRPFTLGIARTQVPEHLWHSPLFLRVNRHITIVWASAFTLSGIGGVLLRHYLPDAGTARTLLTVATFVLPVLFTVRYPDIARARFAAVREEASR</sequence>
<feature type="transmembrane region" description="Helical" evidence="1">
    <location>
        <begin position="156"/>
        <end position="173"/>
    </location>
</feature>
<keyword evidence="1" id="KW-0812">Transmembrane</keyword>
<evidence type="ECO:0000313" key="3">
    <source>
        <dbReference type="Proteomes" id="UP001501532"/>
    </source>
</evidence>
<keyword evidence="3" id="KW-1185">Reference proteome</keyword>
<reference evidence="3" key="1">
    <citation type="journal article" date="2019" name="Int. J. Syst. Evol. Microbiol.">
        <title>The Global Catalogue of Microorganisms (GCM) 10K type strain sequencing project: providing services to taxonomists for standard genome sequencing and annotation.</title>
        <authorList>
            <consortium name="The Broad Institute Genomics Platform"/>
            <consortium name="The Broad Institute Genome Sequencing Center for Infectious Disease"/>
            <person name="Wu L."/>
            <person name="Ma J."/>
        </authorList>
    </citation>
    <scope>NUCLEOTIDE SEQUENCE [LARGE SCALE GENOMIC DNA]</scope>
    <source>
        <strain evidence="3">JCM 9091</strain>
    </source>
</reference>
<dbReference type="Proteomes" id="UP001501532">
    <property type="component" value="Unassembled WGS sequence"/>
</dbReference>
<protein>
    <recommendedName>
        <fullName evidence="4">DUF3159 domain-containing protein</fullName>
    </recommendedName>
</protein>
<evidence type="ECO:0008006" key="4">
    <source>
        <dbReference type="Google" id="ProtNLM"/>
    </source>
</evidence>
<gene>
    <name evidence="2" type="ORF">GCM10010448_06850</name>
</gene>
<keyword evidence="1" id="KW-1133">Transmembrane helix</keyword>
<dbReference type="RefSeq" id="WP_234519298.1">
    <property type="nucleotide sequence ID" value="NZ_BAAAUF010000004.1"/>
</dbReference>
<feature type="transmembrane region" description="Helical" evidence="1">
    <location>
        <begin position="128"/>
        <end position="150"/>
    </location>
</feature>
<dbReference type="EMBL" id="BAAAUF010000004">
    <property type="protein sequence ID" value="GAA3027440.1"/>
    <property type="molecule type" value="Genomic_DNA"/>
</dbReference>
<comment type="caution">
    <text evidence="2">The sequence shown here is derived from an EMBL/GenBank/DDBJ whole genome shotgun (WGS) entry which is preliminary data.</text>
</comment>
<evidence type="ECO:0000256" key="1">
    <source>
        <dbReference type="SAM" id="Phobius"/>
    </source>
</evidence>
<name>A0ABP6KZ32_9ACTN</name>
<evidence type="ECO:0000313" key="2">
    <source>
        <dbReference type="EMBL" id="GAA3027440.1"/>
    </source>
</evidence>
<keyword evidence="1" id="KW-0472">Membrane</keyword>
<feature type="transmembrane region" description="Helical" evidence="1">
    <location>
        <begin position="22"/>
        <end position="39"/>
    </location>
</feature>
<proteinExistence type="predicted"/>
<feature type="transmembrane region" description="Helical" evidence="1">
    <location>
        <begin position="46"/>
        <end position="66"/>
    </location>
</feature>
<feature type="transmembrane region" description="Helical" evidence="1">
    <location>
        <begin position="86"/>
        <end position="107"/>
    </location>
</feature>
<organism evidence="2 3">
    <name type="scientific">Streptomyces glomeratus</name>
    <dbReference type="NCBI Taxonomy" id="284452"/>
    <lineage>
        <taxon>Bacteria</taxon>
        <taxon>Bacillati</taxon>
        <taxon>Actinomycetota</taxon>
        <taxon>Actinomycetes</taxon>
        <taxon>Kitasatosporales</taxon>
        <taxon>Streptomycetaceae</taxon>
        <taxon>Streptomyces</taxon>
    </lineage>
</organism>
<accession>A0ABP6KZ32</accession>